<dbReference type="Proteomes" id="UP000283709">
    <property type="component" value="Unassembled WGS sequence"/>
</dbReference>
<evidence type="ECO:0000313" key="2">
    <source>
        <dbReference type="Proteomes" id="UP000283709"/>
    </source>
</evidence>
<dbReference type="InterPro" id="IPR024079">
    <property type="entry name" value="MetalloPept_cat_dom_sf"/>
</dbReference>
<gene>
    <name evidence="1" type="ORF">BCY88_03735</name>
</gene>
<accession>A0A3R7GU12</accession>
<sequence length="378" mass="40927">MATIATDERGAAVVDHIASVLSKKNKAQVAAINNALNFSFPLFRSRPGNANDLIGLRRAAMLIARTIDTGGAPARGGVPYESWDEMQLDAYIATYRRAPNIFAPPTGTPGIYLAGSFWAHATEDERSKAIAGFREAVELCTYGLVAANHAIRIESGLSSASGNGIYFDILRMWFGDGSISTTKNNVTKTITIAESVKTVLQHTWNGLKGNYVRLGYARRNPSESNFMELGFGSNGACANIKASDDDEYAYVNASNNTRPNNRIVLGKLFFDSLTTITLPAQIVAIDDDVMQVTRGGGVLHEATHLYAATEDVKLGRAAYNNLNMKLPADSNKNQKSYGTHYCLALARTDSAGAVKNADSYRIFCELAKHQWQQAAGRG</sequence>
<organism evidence="1 2">
    <name type="scientific">Paraburkholderia fungorum</name>
    <dbReference type="NCBI Taxonomy" id="134537"/>
    <lineage>
        <taxon>Bacteria</taxon>
        <taxon>Pseudomonadati</taxon>
        <taxon>Pseudomonadota</taxon>
        <taxon>Betaproteobacteria</taxon>
        <taxon>Burkholderiales</taxon>
        <taxon>Burkholderiaceae</taxon>
        <taxon>Paraburkholderia</taxon>
    </lineage>
</organism>
<dbReference type="RefSeq" id="WP_120344751.1">
    <property type="nucleotide sequence ID" value="NZ_MCAS01000012.1"/>
</dbReference>
<protein>
    <submittedName>
        <fullName evidence="1">Uncharacterized protein</fullName>
    </submittedName>
</protein>
<name>A0A3R7GU12_9BURK</name>
<proteinExistence type="predicted"/>
<dbReference type="OrthoDB" id="9129140at2"/>
<dbReference type="SUPFAM" id="SSF55486">
    <property type="entry name" value="Metalloproteases ('zincins'), catalytic domain"/>
    <property type="match status" value="1"/>
</dbReference>
<dbReference type="GO" id="GO:0008237">
    <property type="term" value="F:metallopeptidase activity"/>
    <property type="evidence" value="ECO:0007669"/>
    <property type="project" value="InterPro"/>
</dbReference>
<dbReference type="EMBL" id="MCAS01000012">
    <property type="protein sequence ID" value="RKF46720.1"/>
    <property type="molecule type" value="Genomic_DNA"/>
</dbReference>
<dbReference type="Gene3D" id="3.40.390.10">
    <property type="entry name" value="Collagenase (Catalytic Domain)"/>
    <property type="match status" value="1"/>
</dbReference>
<reference evidence="1 2" key="1">
    <citation type="submission" date="2016-07" db="EMBL/GenBank/DDBJ databases">
        <title>Genome analysis of Burkholderia fungorum ES3-20.</title>
        <authorList>
            <person name="Xu D."/>
            <person name="Yao R."/>
            <person name="Zheng S."/>
        </authorList>
    </citation>
    <scope>NUCLEOTIDE SEQUENCE [LARGE SCALE GENOMIC DNA]</scope>
    <source>
        <strain evidence="1 2">ES3-20</strain>
    </source>
</reference>
<dbReference type="AlphaFoldDB" id="A0A3R7GU12"/>
<comment type="caution">
    <text evidence="1">The sequence shown here is derived from an EMBL/GenBank/DDBJ whole genome shotgun (WGS) entry which is preliminary data.</text>
</comment>
<evidence type="ECO:0000313" key="1">
    <source>
        <dbReference type="EMBL" id="RKF46720.1"/>
    </source>
</evidence>